<feature type="domain" description="Tubulin/FtsZ 2-layer sandwich" evidence="8">
    <location>
        <begin position="246"/>
        <end position="383"/>
    </location>
</feature>
<dbReference type="CDD" id="cd02187">
    <property type="entry name" value="beta_tubulin"/>
    <property type="match status" value="1"/>
</dbReference>
<dbReference type="InterPro" id="IPR017975">
    <property type="entry name" value="Tubulin_CS"/>
</dbReference>
<evidence type="ECO:0000313" key="10">
    <source>
        <dbReference type="Proteomes" id="UP001497644"/>
    </source>
</evidence>
<dbReference type="GO" id="GO:0005525">
    <property type="term" value="F:GTP binding"/>
    <property type="evidence" value="ECO:0007669"/>
    <property type="project" value="UniProtKB-UniRule"/>
</dbReference>
<dbReference type="InterPro" id="IPR036525">
    <property type="entry name" value="Tubulin/FtsZ_GTPase_sf"/>
</dbReference>
<dbReference type="SMART" id="SM00865">
    <property type="entry name" value="Tubulin_C"/>
    <property type="match status" value="1"/>
</dbReference>
<dbReference type="EMBL" id="OZ034832">
    <property type="protein sequence ID" value="CAL1688963.1"/>
    <property type="molecule type" value="Genomic_DNA"/>
</dbReference>
<dbReference type="Pfam" id="PF03953">
    <property type="entry name" value="Tubulin_C"/>
    <property type="match status" value="1"/>
</dbReference>
<evidence type="ECO:0000256" key="4">
    <source>
        <dbReference type="ARBA" id="ARBA00022741"/>
    </source>
</evidence>
<name>A0AAV2PBL2_9HYME</name>
<evidence type="ECO:0000256" key="2">
    <source>
        <dbReference type="ARBA" id="ARBA00009636"/>
    </source>
</evidence>
<dbReference type="Gene3D" id="1.10.287.600">
    <property type="entry name" value="Helix hairpin bin"/>
    <property type="match status" value="1"/>
</dbReference>
<dbReference type="AlphaFoldDB" id="A0AAV2PBL2"/>
<dbReference type="GO" id="GO:0005874">
    <property type="term" value="C:microtubule"/>
    <property type="evidence" value="ECO:0007669"/>
    <property type="project" value="UniProtKB-KW"/>
</dbReference>
<dbReference type="SUPFAM" id="SSF52490">
    <property type="entry name" value="Tubulin nucleotide-binding domain-like"/>
    <property type="match status" value="1"/>
</dbReference>
<comment type="function">
    <text evidence="6">Tubulin is the major constituent of microtubules, a cylinder consisting of laterally associated linear protofilaments composed of alpha- and beta-tubulin heterodimers. Microtubules grow by the addition of GTP-tubulin dimers to the microtubule end, where a stabilizing cap forms. Below the cap, tubulin dimers are in GDP-bound state, owing to GTPase activity of alpha-tubulin.</text>
</comment>
<dbReference type="InterPro" id="IPR037103">
    <property type="entry name" value="Tubulin/FtsZ-like_C"/>
</dbReference>
<dbReference type="PRINTS" id="PR01161">
    <property type="entry name" value="TUBULIN"/>
</dbReference>
<dbReference type="PROSITE" id="PS00228">
    <property type="entry name" value="TUBULIN_B_AUTOREG"/>
    <property type="match status" value="1"/>
</dbReference>
<dbReference type="Gene3D" id="3.40.50.1440">
    <property type="entry name" value="Tubulin/FtsZ, GTPase domain"/>
    <property type="match status" value="1"/>
</dbReference>
<accession>A0AAV2PBL2</accession>
<comment type="similarity">
    <text evidence="2 6">Belongs to the tubulin family.</text>
</comment>
<dbReference type="GO" id="GO:0007017">
    <property type="term" value="P:microtubule-based process"/>
    <property type="evidence" value="ECO:0007669"/>
    <property type="project" value="InterPro"/>
</dbReference>
<proteinExistence type="inferred from homology"/>
<dbReference type="GO" id="GO:0003924">
    <property type="term" value="F:GTPase activity"/>
    <property type="evidence" value="ECO:0007669"/>
    <property type="project" value="InterPro"/>
</dbReference>
<evidence type="ECO:0000259" key="7">
    <source>
        <dbReference type="SMART" id="SM00864"/>
    </source>
</evidence>
<evidence type="ECO:0000256" key="6">
    <source>
        <dbReference type="RuleBase" id="RU000352"/>
    </source>
</evidence>
<gene>
    <name evidence="9" type="ORF">LPLAT_LOCUS13976</name>
</gene>
<keyword evidence="10" id="KW-1185">Reference proteome</keyword>
<sequence>MREIVHVQMGHCGNRIGKTFWEVISAEHGLNQHGRFKPNTSELQKQRIDVYFTEGADERHVPRAILLDFDCKGVDNMLSKYRGSLFKPDNIVCGMAGTNNNWAKGYYSEGADLLDRTLEIVRTEVEACDSVQGIQIVHALSGGTGSGFGSLFARYIMEEYPNRILKSYSLIPSSQDSIIVQPYNAVLTIPYLIDCIHEVFCISNEAVSRICFEKLKVFYSNFSHNNYLISLCMSGITACLRFPGQLNTGLRKLLVNMVPFPRLHFFVPGYVPLIPEFKDPYTKNTVRTLIQHMFKSESMFVNCDPKKGQFLTAAAIFRGRISPKDVDENMHHLQNLYRSNYVEWIPHNIKTAICDIAMPNTDISATSLSNTTAIQSVFTELLDQFQIMFQKKAYLHWYTTEGMEESEFLQAQNRLSSLISEYRQYENAVAKTAFVEELITYED</sequence>
<protein>
    <recommendedName>
        <fullName evidence="6">Tubulin beta chain</fullName>
    </recommendedName>
</protein>
<reference evidence="9" key="1">
    <citation type="submission" date="2024-04" db="EMBL/GenBank/DDBJ databases">
        <authorList>
            <consortium name="Molecular Ecology Group"/>
        </authorList>
    </citation>
    <scope>NUCLEOTIDE SEQUENCE</scope>
</reference>
<evidence type="ECO:0000259" key="8">
    <source>
        <dbReference type="SMART" id="SM00865"/>
    </source>
</evidence>
<dbReference type="PROSITE" id="PS00227">
    <property type="entry name" value="TUBULIN"/>
    <property type="match status" value="1"/>
</dbReference>
<dbReference type="InterPro" id="IPR003008">
    <property type="entry name" value="Tubulin_FtsZ_GTPase"/>
</dbReference>
<dbReference type="SMART" id="SM00864">
    <property type="entry name" value="Tubulin"/>
    <property type="match status" value="1"/>
</dbReference>
<keyword evidence="5 6" id="KW-0342">GTP-binding</keyword>
<feature type="domain" description="Tubulin/FtsZ GTPase" evidence="7">
    <location>
        <begin position="48"/>
        <end position="244"/>
    </location>
</feature>
<evidence type="ECO:0000313" key="9">
    <source>
        <dbReference type="EMBL" id="CAL1688963.1"/>
    </source>
</evidence>
<comment type="cofactor">
    <cofactor evidence="1">
        <name>Mg(2+)</name>
        <dbReference type="ChEBI" id="CHEBI:18420"/>
    </cofactor>
</comment>
<dbReference type="Proteomes" id="UP001497644">
    <property type="component" value="Chromosome 9"/>
</dbReference>
<dbReference type="InterPro" id="IPR018316">
    <property type="entry name" value="Tubulin/FtsZ_2-layer-sand-dom"/>
</dbReference>
<dbReference type="InterPro" id="IPR013838">
    <property type="entry name" value="Beta-tubulin_BS"/>
</dbReference>
<dbReference type="GO" id="GO:0005200">
    <property type="term" value="F:structural constituent of cytoskeleton"/>
    <property type="evidence" value="ECO:0007669"/>
    <property type="project" value="InterPro"/>
</dbReference>
<dbReference type="PANTHER" id="PTHR11588">
    <property type="entry name" value="TUBULIN"/>
    <property type="match status" value="1"/>
</dbReference>
<keyword evidence="3 6" id="KW-0493">Microtubule</keyword>
<keyword evidence="4 6" id="KW-0547">Nucleotide-binding</keyword>
<dbReference type="PRINTS" id="PR01163">
    <property type="entry name" value="BETATUBULIN"/>
</dbReference>
<comment type="subunit">
    <text evidence="6">Dimer of alpha and beta chains. A typical microtubule is a hollow water-filled tube with an outer diameter of 25 nm and an inner diameter of 15 nM. Alpha-beta heterodimers associate head-to-tail to form protofilaments running lengthwise along the microtubule wall with the beta-tubulin subunit facing the microtubule plus end conferring a structural polarity. Microtubules usually have 13 protofilaments but different protofilament numbers can be found in some organisms and specialized cells.</text>
</comment>
<evidence type="ECO:0000256" key="5">
    <source>
        <dbReference type="ARBA" id="ARBA00023134"/>
    </source>
</evidence>
<evidence type="ECO:0000256" key="3">
    <source>
        <dbReference type="ARBA" id="ARBA00022701"/>
    </source>
</evidence>
<dbReference type="Pfam" id="PF00091">
    <property type="entry name" value="Tubulin"/>
    <property type="match status" value="1"/>
</dbReference>
<dbReference type="InterPro" id="IPR008280">
    <property type="entry name" value="Tub_FtsZ_C"/>
</dbReference>
<evidence type="ECO:0000256" key="1">
    <source>
        <dbReference type="ARBA" id="ARBA00001946"/>
    </source>
</evidence>
<organism evidence="9 10">
    <name type="scientific">Lasius platythorax</name>
    <dbReference type="NCBI Taxonomy" id="488582"/>
    <lineage>
        <taxon>Eukaryota</taxon>
        <taxon>Metazoa</taxon>
        <taxon>Ecdysozoa</taxon>
        <taxon>Arthropoda</taxon>
        <taxon>Hexapoda</taxon>
        <taxon>Insecta</taxon>
        <taxon>Pterygota</taxon>
        <taxon>Neoptera</taxon>
        <taxon>Endopterygota</taxon>
        <taxon>Hymenoptera</taxon>
        <taxon>Apocrita</taxon>
        <taxon>Aculeata</taxon>
        <taxon>Formicoidea</taxon>
        <taxon>Formicidae</taxon>
        <taxon>Formicinae</taxon>
        <taxon>Lasius</taxon>
        <taxon>Lasius</taxon>
    </lineage>
</organism>
<dbReference type="Gene3D" id="3.30.1330.20">
    <property type="entry name" value="Tubulin/FtsZ, C-terminal domain"/>
    <property type="match status" value="1"/>
</dbReference>
<dbReference type="InterPro" id="IPR000217">
    <property type="entry name" value="Tubulin"/>
</dbReference>
<dbReference type="InterPro" id="IPR023123">
    <property type="entry name" value="Tubulin_C"/>
</dbReference>
<dbReference type="InterPro" id="IPR002453">
    <property type="entry name" value="Beta_tubulin"/>
</dbReference>
<dbReference type="SUPFAM" id="SSF55307">
    <property type="entry name" value="Tubulin C-terminal domain-like"/>
    <property type="match status" value="1"/>
</dbReference>